<feature type="region of interest" description="Disordered" evidence="3">
    <location>
        <begin position="31"/>
        <end position="99"/>
    </location>
</feature>
<gene>
    <name evidence="5" type="ORF">ANIA_07935</name>
</gene>
<feature type="region of interest" description="Disordered" evidence="3">
    <location>
        <begin position="295"/>
        <end position="320"/>
    </location>
</feature>
<organism evidence="5 6">
    <name type="scientific">Emericella nidulans (strain FGSC A4 / ATCC 38163 / CBS 112.46 / NRRL 194 / M139)</name>
    <name type="common">Aspergillus nidulans</name>
    <dbReference type="NCBI Taxonomy" id="227321"/>
    <lineage>
        <taxon>Eukaryota</taxon>
        <taxon>Fungi</taxon>
        <taxon>Dikarya</taxon>
        <taxon>Ascomycota</taxon>
        <taxon>Pezizomycotina</taxon>
        <taxon>Eurotiomycetes</taxon>
        <taxon>Eurotiomycetidae</taxon>
        <taxon>Eurotiales</taxon>
        <taxon>Aspergillaceae</taxon>
        <taxon>Aspergillus</taxon>
        <taxon>Aspergillus subgen. Nidulantes</taxon>
    </lineage>
</organism>
<feature type="compositionally biased region" description="Low complexity" evidence="3">
    <location>
        <begin position="61"/>
        <end position="73"/>
    </location>
</feature>
<dbReference type="SMART" id="SM00360">
    <property type="entry name" value="RRM"/>
    <property type="match status" value="2"/>
</dbReference>
<keyword evidence="6" id="KW-1185">Reference proteome</keyword>
<feature type="compositionally biased region" description="Basic residues" evidence="3">
    <location>
        <begin position="295"/>
        <end position="310"/>
    </location>
</feature>
<dbReference type="PANTHER" id="PTHR21245">
    <property type="entry name" value="HETEROGENEOUS NUCLEAR RIBONUCLEOPROTEIN"/>
    <property type="match status" value="1"/>
</dbReference>
<evidence type="ECO:0000256" key="2">
    <source>
        <dbReference type="PROSITE-ProRule" id="PRU00176"/>
    </source>
</evidence>
<accession>Q5AUU5</accession>
<dbReference type="Gene3D" id="3.30.70.330">
    <property type="match status" value="2"/>
</dbReference>
<dbReference type="GeneID" id="2869195"/>
<dbReference type="RefSeq" id="XP_681204.1">
    <property type="nucleotide sequence ID" value="XM_676112.1"/>
</dbReference>
<evidence type="ECO:0000256" key="1">
    <source>
        <dbReference type="ARBA" id="ARBA00022884"/>
    </source>
</evidence>
<dbReference type="Proteomes" id="UP000000560">
    <property type="component" value="Chromosome II"/>
</dbReference>
<dbReference type="InParanoid" id="Q5AUU5"/>
<keyword evidence="1 2" id="KW-0694">RNA-binding</keyword>
<dbReference type="OrthoDB" id="272703at2759"/>
<dbReference type="KEGG" id="ani:ANIA_07935"/>
<evidence type="ECO:0000313" key="5">
    <source>
        <dbReference type="EMBL" id="CBF73555.1"/>
    </source>
</evidence>
<dbReference type="Pfam" id="PF00076">
    <property type="entry name" value="RRM_1"/>
    <property type="match status" value="1"/>
</dbReference>
<dbReference type="InterPro" id="IPR035979">
    <property type="entry name" value="RBD_domain_sf"/>
</dbReference>
<dbReference type="EMBL" id="BN001302">
    <property type="protein sequence ID" value="CBF73555.1"/>
    <property type="molecule type" value="Genomic_DNA"/>
</dbReference>
<dbReference type="PROSITE" id="PS50102">
    <property type="entry name" value="RRM"/>
    <property type="match status" value="2"/>
</dbReference>
<dbReference type="GO" id="GO:0003723">
    <property type="term" value="F:RNA binding"/>
    <property type="evidence" value="ECO:0000318"/>
    <property type="project" value="GO_Central"/>
</dbReference>
<dbReference type="InterPro" id="IPR000504">
    <property type="entry name" value="RRM_dom"/>
</dbReference>
<dbReference type="CDD" id="cd00590">
    <property type="entry name" value="RRM_SF"/>
    <property type="match status" value="2"/>
</dbReference>
<evidence type="ECO:0000313" key="6">
    <source>
        <dbReference type="Proteomes" id="UP000000560"/>
    </source>
</evidence>
<reference evidence="6" key="2">
    <citation type="journal article" date="2009" name="Fungal Genet. Biol.">
        <title>The 2008 update of the Aspergillus nidulans genome annotation: a community effort.</title>
        <authorList>
            <person name="Wortman J.R."/>
            <person name="Gilsenan J.M."/>
            <person name="Joardar V."/>
            <person name="Deegan J."/>
            <person name="Clutterbuck J."/>
            <person name="Andersen M.R."/>
            <person name="Archer D."/>
            <person name="Bencina M."/>
            <person name="Braus G."/>
            <person name="Coutinho P."/>
            <person name="von Dohren H."/>
            <person name="Doonan J."/>
            <person name="Driessen A.J."/>
            <person name="Durek P."/>
            <person name="Espeso E."/>
            <person name="Fekete E."/>
            <person name="Flipphi M."/>
            <person name="Estrada C.G."/>
            <person name="Geysens S."/>
            <person name="Goldman G."/>
            <person name="de Groot P.W."/>
            <person name="Hansen K."/>
            <person name="Harris S.D."/>
            <person name="Heinekamp T."/>
            <person name="Helmstaedt K."/>
            <person name="Henrissat B."/>
            <person name="Hofmann G."/>
            <person name="Homan T."/>
            <person name="Horio T."/>
            <person name="Horiuchi H."/>
            <person name="James S."/>
            <person name="Jones M."/>
            <person name="Karaffa L."/>
            <person name="Karanyi Z."/>
            <person name="Kato M."/>
            <person name="Keller N."/>
            <person name="Kelly D.E."/>
            <person name="Kiel J.A."/>
            <person name="Kim J.M."/>
            <person name="van der Klei I.J."/>
            <person name="Klis F.M."/>
            <person name="Kovalchuk A."/>
            <person name="Krasevec N."/>
            <person name="Kubicek C.P."/>
            <person name="Liu B."/>
            <person name="Maccabe A."/>
            <person name="Meyer V."/>
            <person name="Mirabito P."/>
            <person name="Miskei M."/>
            <person name="Mos M."/>
            <person name="Mullins J."/>
            <person name="Nelson D.R."/>
            <person name="Nielsen J."/>
            <person name="Oakley B.R."/>
            <person name="Osmani S.A."/>
            <person name="Pakula T."/>
            <person name="Paszewski A."/>
            <person name="Paulsen I."/>
            <person name="Pilsyk S."/>
            <person name="Pocsi I."/>
            <person name="Punt P.J."/>
            <person name="Ram A.F."/>
            <person name="Ren Q."/>
            <person name="Robellet X."/>
            <person name="Robson G."/>
            <person name="Seiboth B."/>
            <person name="van Solingen P."/>
            <person name="Specht T."/>
            <person name="Sun J."/>
            <person name="Taheri-Talesh N."/>
            <person name="Takeshita N."/>
            <person name="Ussery D."/>
            <person name="vanKuyk P.A."/>
            <person name="Visser H."/>
            <person name="van de Vondervoort P.J."/>
            <person name="de Vries R.P."/>
            <person name="Walton J."/>
            <person name="Xiang X."/>
            <person name="Xiong Y."/>
            <person name="Zeng A.P."/>
            <person name="Brandt B.W."/>
            <person name="Cornell M.J."/>
            <person name="van den Hondel C.A."/>
            <person name="Visser J."/>
            <person name="Oliver S.G."/>
            <person name="Turner G."/>
        </authorList>
    </citation>
    <scope>GENOME REANNOTATION</scope>
    <source>
        <strain evidence="6">FGSC A4 / ATCC 38163 / CBS 112.46 / NRRL 194 / M139</strain>
    </source>
</reference>
<sequence>MALQSTFRWATLTLFRRSFVPPVRTPVRIIGTHPFSSNQSSPQQVSRPATLHKHQEQSDKSPYSRSPSRVSRSQTELFRRRPDANISTTPENERYFGNIPPAADEKNLRNFLKHAGFSVANIRIAMDPFTGNNPGYCFVEFETRKDADRAVELLTGREFRGRYLRVEHVASKQRRMKPKGAEHVLDFWSPEKAVKHFDYARRGQRLLINGLPPRRKLKQGILNQKLVQFFQGFNVEAISKPLIPPESYDTPHPYNAPCHCYVDFATAADADKAMDTLNGQIGPWGQPLTIEKQRKNWAKPKSAPKQRPRRALFDLDYEDQ</sequence>
<dbReference type="SUPFAM" id="SSF54928">
    <property type="entry name" value="RNA-binding domain, RBD"/>
    <property type="match status" value="2"/>
</dbReference>
<evidence type="ECO:0000259" key="4">
    <source>
        <dbReference type="PROSITE" id="PS50102"/>
    </source>
</evidence>
<protein>
    <recommendedName>
        <fullName evidence="4">RRM domain-containing protein</fullName>
    </recommendedName>
</protein>
<dbReference type="VEuPathDB" id="FungiDB:AN7935"/>
<dbReference type="STRING" id="227321.Q5AUU5"/>
<feature type="domain" description="RRM" evidence="4">
    <location>
        <begin position="92"/>
        <end position="171"/>
    </location>
</feature>
<evidence type="ECO:0000256" key="3">
    <source>
        <dbReference type="SAM" id="MobiDB-lite"/>
    </source>
</evidence>
<feature type="domain" description="RRM" evidence="4">
    <location>
        <begin position="204"/>
        <end position="295"/>
    </location>
</feature>
<dbReference type="AlphaFoldDB" id="Q5AUU5"/>
<dbReference type="OMA" id="HNRTEME"/>
<dbReference type="eggNOG" id="KOG0108">
    <property type="taxonomic scope" value="Eukaryota"/>
</dbReference>
<reference evidence="6" key="1">
    <citation type="journal article" date="2005" name="Nature">
        <title>Sequencing of Aspergillus nidulans and comparative analysis with A. fumigatus and A. oryzae.</title>
        <authorList>
            <person name="Galagan J.E."/>
            <person name="Calvo S.E."/>
            <person name="Cuomo C."/>
            <person name="Ma L.J."/>
            <person name="Wortman J.R."/>
            <person name="Batzoglou S."/>
            <person name="Lee S.I."/>
            <person name="Basturkmen M."/>
            <person name="Spevak C.C."/>
            <person name="Clutterbuck J."/>
            <person name="Kapitonov V."/>
            <person name="Jurka J."/>
            <person name="Scazzocchio C."/>
            <person name="Farman M."/>
            <person name="Butler J."/>
            <person name="Purcell S."/>
            <person name="Harris S."/>
            <person name="Braus G.H."/>
            <person name="Draht O."/>
            <person name="Busch S."/>
            <person name="D'Enfert C."/>
            <person name="Bouchier C."/>
            <person name="Goldman G.H."/>
            <person name="Bell-Pedersen D."/>
            <person name="Griffiths-Jones S."/>
            <person name="Doonan J.H."/>
            <person name="Yu J."/>
            <person name="Vienken K."/>
            <person name="Pain A."/>
            <person name="Freitag M."/>
            <person name="Selker E.U."/>
            <person name="Archer D.B."/>
            <person name="Penalva M.A."/>
            <person name="Oakley B.R."/>
            <person name="Momany M."/>
            <person name="Tanaka T."/>
            <person name="Kumagai T."/>
            <person name="Asai K."/>
            <person name="Machida M."/>
            <person name="Nierman W.C."/>
            <person name="Denning D.W."/>
            <person name="Caddick M."/>
            <person name="Hynes M."/>
            <person name="Paoletti M."/>
            <person name="Fischer R."/>
            <person name="Miller B."/>
            <person name="Dyer P."/>
            <person name="Sachs M.S."/>
            <person name="Osmani S.A."/>
            <person name="Birren B.W."/>
        </authorList>
    </citation>
    <scope>NUCLEOTIDE SEQUENCE [LARGE SCALE GENOMIC DNA]</scope>
    <source>
        <strain evidence="6">FGSC A4 / ATCC 38163 / CBS 112.46 / NRRL 194 / M139</strain>
    </source>
</reference>
<proteinExistence type="predicted"/>
<name>Q5AUU5_EMENI</name>
<feature type="compositionally biased region" description="Polar residues" evidence="3">
    <location>
        <begin position="34"/>
        <end position="47"/>
    </location>
</feature>
<dbReference type="InterPro" id="IPR012677">
    <property type="entry name" value="Nucleotide-bd_a/b_plait_sf"/>
</dbReference>
<accession>C8V570</accession>
<dbReference type="HOGENOM" id="CLU_868861_0_0_1"/>